<reference evidence="5 6" key="1">
    <citation type="submission" date="2019-06" db="EMBL/GenBank/DDBJ databases">
        <title>Whole genome sequence for Rhodospirillaceae sp. R148.</title>
        <authorList>
            <person name="Wang G."/>
        </authorList>
    </citation>
    <scope>NUCLEOTIDE SEQUENCE [LARGE SCALE GENOMIC DNA]</scope>
    <source>
        <strain evidence="5 6">R148</strain>
    </source>
</reference>
<dbReference type="EMBL" id="VHSH01000002">
    <property type="protein sequence ID" value="TQV82309.1"/>
    <property type="molecule type" value="Genomic_DNA"/>
</dbReference>
<evidence type="ECO:0000256" key="1">
    <source>
        <dbReference type="ARBA" id="ARBA00022723"/>
    </source>
</evidence>
<feature type="domain" description="Blue (type 1) copper" evidence="4">
    <location>
        <begin position="34"/>
        <end position="111"/>
    </location>
</feature>
<dbReference type="Proteomes" id="UP000315252">
    <property type="component" value="Unassembled WGS sequence"/>
</dbReference>
<feature type="signal peptide" evidence="3">
    <location>
        <begin position="1"/>
        <end position="28"/>
    </location>
</feature>
<dbReference type="Gene3D" id="2.60.40.420">
    <property type="entry name" value="Cupredoxins - blue copper proteins"/>
    <property type="match status" value="1"/>
</dbReference>
<dbReference type="InterPro" id="IPR000923">
    <property type="entry name" value="BlueCu_1"/>
</dbReference>
<evidence type="ECO:0000256" key="3">
    <source>
        <dbReference type="SAM" id="SignalP"/>
    </source>
</evidence>
<dbReference type="GO" id="GO:0009055">
    <property type="term" value="F:electron transfer activity"/>
    <property type="evidence" value="ECO:0007669"/>
    <property type="project" value="InterPro"/>
</dbReference>
<dbReference type="AlphaFoldDB" id="A0A545TYM2"/>
<evidence type="ECO:0000256" key="2">
    <source>
        <dbReference type="ARBA" id="ARBA00023008"/>
    </source>
</evidence>
<gene>
    <name evidence="5" type="ORF">FKG95_08825</name>
</gene>
<dbReference type="PANTHER" id="PTHR36507:SF1">
    <property type="entry name" value="BLL1555 PROTEIN"/>
    <property type="match status" value="1"/>
</dbReference>
<keyword evidence="2" id="KW-0186">Copper</keyword>
<accession>A0A545TYM2</accession>
<dbReference type="RefSeq" id="WP_142895940.1">
    <property type="nucleotide sequence ID" value="NZ_ML660053.1"/>
</dbReference>
<keyword evidence="3" id="KW-0732">Signal</keyword>
<evidence type="ECO:0000313" key="5">
    <source>
        <dbReference type="EMBL" id="TQV82309.1"/>
    </source>
</evidence>
<dbReference type="InterPro" id="IPR052721">
    <property type="entry name" value="ET_Amicyanin"/>
</dbReference>
<dbReference type="InterPro" id="IPR008972">
    <property type="entry name" value="Cupredoxin"/>
</dbReference>
<proteinExistence type="predicted"/>
<name>A0A545TYM2_9PROT</name>
<keyword evidence="6" id="KW-1185">Reference proteome</keyword>
<sequence>MKYFGFKASTGAAALVAVGGLGAISAFASTSHVISQAEKAFSTKKMEVAVGDSITFVNDDKVKHNIVIKKMDVSSGIQKPGEKIDVLFDKNGKFKVRCGIHPKMKVTVVVK</sequence>
<evidence type="ECO:0000259" key="4">
    <source>
        <dbReference type="Pfam" id="PF00127"/>
    </source>
</evidence>
<dbReference type="OrthoDB" id="7306926at2"/>
<dbReference type="Pfam" id="PF00127">
    <property type="entry name" value="Copper-bind"/>
    <property type="match status" value="1"/>
</dbReference>
<comment type="caution">
    <text evidence="5">The sequence shown here is derived from an EMBL/GenBank/DDBJ whole genome shotgun (WGS) entry which is preliminary data.</text>
</comment>
<organism evidence="5 6">
    <name type="scientific">Denitrobaculum tricleocarpae</name>
    <dbReference type="NCBI Taxonomy" id="2591009"/>
    <lineage>
        <taxon>Bacteria</taxon>
        <taxon>Pseudomonadati</taxon>
        <taxon>Pseudomonadota</taxon>
        <taxon>Alphaproteobacteria</taxon>
        <taxon>Rhodospirillales</taxon>
        <taxon>Rhodospirillaceae</taxon>
        <taxon>Denitrobaculum</taxon>
    </lineage>
</organism>
<dbReference type="PANTHER" id="PTHR36507">
    <property type="entry name" value="BLL1555 PROTEIN"/>
    <property type="match status" value="1"/>
</dbReference>
<evidence type="ECO:0000313" key="6">
    <source>
        <dbReference type="Proteomes" id="UP000315252"/>
    </source>
</evidence>
<dbReference type="GO" id="GO:0005507">
    <property type="term" value="F:copper ion binding"/>
    <property type="evidence" value="ECO:0007669"/>
    <property type="project" value="InterPro"/>
</dbReference>
<dbReference type="SUPFAM" id="SSF49503">
    <property type="entry name" value="Cupredoxins"/>
    <property type="match status" value="1"/>
</dbReference>
<protein>
    <recommendedName>
        <fullName evidence="4">Blue (type 1) copper domain-containing protein</fullName>
    </recommendedName>
</protein>
<keyword evidence="1" id="KW-0479">Metal-binding</keyword>
<feature type="chain" id="PRO_5022045010" description="Blue (type 1) copper domain-containing protein" evidence="3">
    <location>
        <begin position="29"/>
        <end position="111"/>
    </location>
</feature>